<feature type="non-terminal residue" evidence="1">
    <location>
        <position position="145"/>
    </location>
</feature>
<proteinExistence type="predicted"/>
<dbReference type="Proteomes" id="UP000789366">
    <property type="component" value="Unassembled WGS sequence"/>
</dbReference>
<sequence>KALDNSESICRKLLKQLASYKDNESPFNDLFEPDSIRLLIITSHSAYLERLAKIYQYYITHTKKEISYINHELTLEAILILVNKTEKLYGNDSDKDSDEDYVEDSKVGFELHNEILKLEEAFDFDHKIFKENDRNNNVNSGFENV</sequence>
<accession>A0ACA9P855</accession>
<feature type="non-terminal residue" evidence="1">
    <location>
        <position position="1"/>
    </location>
</feature>
<organism evidence="1 2">
    <name type="scientific">Cetraspora pellucida</name>
    <dbReference type="NCBI Taxonomy" id="1433469"/>
    <lineage>
        <taxon>Eukaryota</taxon>
        <taxon>Fungi</taxon>
        <taxon>Fungi incertae sedis</taxon>
        <taxon>Mucoromycota</taxon>
        <taxon>Glomeromycotina</taxon>
        <taxon>Glomeromycetes</taxon>
        <taxon>Diversisporales</taxon>
        <taxon>Gigasporaceae</taxon>
        <taxon>Cetraspora</taxon>
    </lineage>
</organism>
<keyword evidence="2" id="KW-1185">Reference proteome</keyword>
<evidence type="ECO:0000313" key="1">
    <source>
        <dbReference type="EMBL" id="CAG8688860.1"/>
    </source>
</evidence>
<evidence type="ECO:0000313" key="2">
    <source>
        <dbReference type="Proteomes" id="UP000789366"/>
    </source>
</evidence>
<name>A0ACA9P855_9GLOM</name>
<comment type="caution">
    <text evidence="1">The sequence shown here is derived from an EMBL/GenBank/DDBJ whole genome shotgun (WGS) entry which is preliminary data.</text>
</comment>
<gene>
    <name evidence="1" type="ORF">SPELUC_LOCUS10638</name>
</gene>
<protein>
    <submittedName>
        <fullName evidence="1">6348_t:CDS:1</fullName>
    </submittedName>
</protein>
<reference evidence="1" key="1">
    <citation type="submission" date="2021-06" db="EMBL/GenBank/DDBJ databases">
        <authorList>
            <person name="Kallberg Y."/>
            <person name="Tangrot J."/>
            <person name="Rosling A."/>
        </authorList>
    </citation>
    <scope>NUCLEOTIDE SEQUENCE</scope>
    <source>
        <strain evidence="1">28 12/20/2015</strain>
    </source>
</reference>
<dbReference type="EMBL" id="CAJVPW010020382">
    <property type="protein sequence ID" value="CAG8688860.1"/>
    <property type="molecule type" value="Genomic_DNA"/>
</dbReference>